<organism evidence="11 12">
    <name type="scientific">Lentinus brumalis</name>
    <dbReference type="NCBI Taxonomy" id="2498619"/>
    <lineage>
        <taxon>Eukaryota</taxon>
        <taxon>Fungi</taxon>
        <taxon>Dikarya</taxon>
        <taxon>Basidiomycota</taxon>
        <taxon>Agaricomycotina</taxon>
        <taxon>Agaricomycetes</taxon>
        <taxon>Polyporales</taxon>
        <taxon>Polyporaceae</taxon>
        <taxon>Lentinus</taxon>
    </lineage>
</organism>
<sequence length="719" mass="79979">MAKAVGIDLGTTYCCVGVWQHDHVDIIANDQGNRTTPSYVAFTDSERLLGDPAKNQDAMNPQNTVFNSKLLIGRKFSDAEVQSDIMRLPFTVFEKNGTPYIRVRYRDQDKEFCPEEISAMVLTKMKQVAEAHLGGTVSSAVISVPAYFNCAQRQATRDAGAIAGLNVLRLINEPSAAAIAYGLDKKTQGTRNVLVFDLGGGSLDVSLLTIEEGVFAVRATASDTSLGGEHFDQRLVKHLAQEFKWKHKKDISGNARALRRLRTACERAKRILSSQHQAPIEIDSLCEGVDFYTSLTRRRFEELCQDLFRAALRPVEDVLREAHTNKAEVHEILLVGGSTRIPRIVQLVSDFFYGKEPNKSINPDEAVACGAAVYAAILTGDDSEPLSDILLLDVAPLSLGIETQGGVMMPVVKRNTTIPTKKTEIVSTYSDNQSTFLIRVYEGERAQAKDNINLGEFELSGLSPAPRGIPQIKVTFDIDTNGVLIVSAVDQTTGKSNHIDIPNHKRRLSKEEIERMVSEAEKYKAEDDLANASITARNSLESYAYNLRNSLMDERSAANLVAADRRKLEDAVSKVISWLDSSQEWPREQYETNHKELEVIVTSIMQRYYTFASGAGRRGPDVRGFDAEHEEELARVAARNRLQSSTSSTVHVEHFLDQQIMFHESYLARFRALHKELDDVVMEAKTMVDTSDISKNEYEEQEKKLGAVLSDIKAKLGLS</sequence>
<dbReference type="FunFam" id="2.60.34.10:FF:000002">
    <property type="entry name" value="Heat shock 70 kDa"/>
    <property type="match status" value="1"/>
</dbReference>
<dbReference type="GO" id="GO:0005634">
    <property type="term" value="C:nucleus"/>
    <property type="evidence" value="ECO:0007669"/>
    <property type="project" value="UniProtKB-SubCell"/>
</dbReference>
<dbReference type="EMBL" id="KZ857391">
    <property type="protein sequence ID" value="RDX52230.1"/>
    <property type="molecule type" value="Genomic_DNA"/>
</dbReference>
<name>A0A371DI58_9APHY</name>
<dbReference type="Gene3D" id="3.90.640.10">
    <property type="entry name" value="Actin, Chain A, domain 4"/>
    <property type="match status" value="1"/>
</dbReference>
<dbReference type="NCBIfam" id="NF001413">
    <property type="entry name" value="PRK00290.1"/>
    <property type="match status" value="1"/>
</dbReference>
<dbReference type="FunFam" id="3.90.640.10:FF:000002">
    <property type="entry name" value="Heat shock 70 kDa"/>
    <property type="match status" value="1"/>
</dbReference>
<dbReference type="Gene3D" id="3.30.30.30">
    <property type="match status" value="1"/>
</dbReference>
<dbReference type="SUPFAM" id="SSF100920">
    <property type="entry name" value="Heat shock protein 70kD (HSP70), peptide-binding domain"/>
    <property type="match status" value="1"/>
</dbReference>
<evidence type="ECO:0000256" key="1">
    <source>
        <dbReference type="ARBA" id="ARBA00004123"/>
    </source>
</evidence>
<dbReference type="Gene3D" id="2.60.34.10">
    <property type="entry name" value="Substrate Binding Domain Of DNAk, Chain A, domain 1"/>
    <property type="match status" value="1"/>
</dbReference>
<dbReference type="Proteomes" id="UP000256964">
    <property type="component" value="Unassembled WGS sequence"/>
</dbReference>
<keyword evidence="3 10" id="KW-0067">ATP-binding</keyword>
<evidence type="ECO:0000256" key="10">
    <source>
        <dbReference type="RuleBase" id="RU003322"/>
    </source>
</evidence>
<evidence type="ECO:0000256" key="9">
    <source>
        <dbReference type="ARBA" id="ARBA00068399"/>
    </source>
</evidence>
<evidence type="ECO:0000256" key="3">
    <source>
        <dbReference type="ARBA" id="ARBA00022840"/>
    </source>
</evidence>
<dbReference type="PROSITE" id="PS00297">
    <property type="entry name" value="HSP70_1"/>
    <property type="match status" value="1"/>
</dbReference>
<evidence type="ECO:0000256" key="7">
    <source>
        <dbReference type="ARBA" id="ARBA00023242"/>
    </source>
</evidence>
<reference evidence="11 12" key="1">
    <citation type="journal article" date="2018" name="Biotechnol. Biofuels">
        <title>Integrative visual omics of the white-rot fungus Polyporus brumalis exposes the biotechnological potential of its oxidative enzymes for delignifying raw plant biomass.</title>
        <authorList>
            <person name="Miyauchi S."/>
            <person name="Rancon A."/>
            <person name="Drula E."/>
            <person name="Hage H."/>
            <person name="Chaduli D."/>
            <person name="Favel A."/>
            <person name="Grisel S."/>
            <person name="Henrissat B."/>
            <person name="Herpoel-Gimbert I."/>
            <person name="Ruiz-Duenas F.J."/>
            <person name="Chevret D."/>
            <person name="Hainaut M."/>
            <person name="Lin J."/>
            <person name="Wang M."/>
            <person name="Pangilinan J."/>
            <person name="Lipzen A."/>
            <person name="Lesage-Meessen L."/>
            <person name="Navarro D."/>
            <person name="Riley R."/>
            <person name="Grigoriev I.V."/>
            <person name="Zhou S."/>
            <person name="Raouche S."/>
            <person name="Rosso M.N."/>
        </authorList>
    </citation>
    <scope>NUCLEOTIDE SEQUENCE [LARGE SCALE GENOMIC DNA]</scope>
    <source>
        <strain evidence="11 12">BRFM 1820</strain>
    </source>
</reference>
<evidence type="ECO:0000256" key="4">
    <source>
        <dbReference type="ARBA" id="ARBA00023015"/>
    </source>
</evidence>
<evidence type="ECO:0000256" key="8">
    <source>
        <dbReference type="ARBA" id="ARBA00062310"/>
    </source>
</evidence>
<dbReference type="PANTHER" id="PTHR19375">
    <property type="entry name" value="HEAT SHOCK PROTEIN 70KDA"/>
    <property type="match status" value="1"/>
</dbReference>
<dbReference type="OrthoDB" id="2401965at2759"/>
<keyword evidence="4" id="KW-0805">Transcription regulation</keyword>
<keyword evidence="12" id="KW-1185">Reference proteome</keyword>
<dbReference type="InterPro" id="IPR013126">
    <property type="entry name" value="Hsp_70_fam"/>
</dbReference>
<keyword evidence="2 10" id="KW-0547">Nucleotide-binding</keyword>
<dbReference type="GO" id="GO:0140662">
    <property type="term" value="F:ATP-dependent protein folding chaperone"/>
    <property type="evidence" value="ECO:0007669"/>
    <property type="project" value="InterPro"/>
</dbReference>
<dbReference type="InterPro" id="IPR043129">
    <property type="entry name" value="ATPase_NBD"/>
</dbReference>
<evidence type="ECO:0000256" key="5">
    <source>
        <dbReference type="ARBA" id="ARBA00023016"/>
    </source>
</evidence>
<evidence type="ECO:0000313" key="11">
    <source>
        <dbReference type="EMBL" id="RDX52230.1"/>
    </source>
</evidence>
<evidence type="ECO:0000256" key="6">
    <source>
        <dbReference type="ARBA" id="ARBA00023163"/>
    </source>
</evidence>
<dbReference type="Gene3D" id="3.30.420.40">
    <property type="match status" value="2"/>
</dbReference>
<dbReference type="AlphaFoldDB" id="A0A371DI58"/>
<comment type="subcellular location">
    <subcellularLocation>
        <location evidence="1">Nucleus</location>
    </subcellularLocation>
</comment>
<keyword evidence="5 11" id="KW-0346">Stress response</keyword>
<dbReference type="GO" id="GO:0005524">
    <property type="term" value="F:ATP binding"/>
    <property type="evidence" value="ECO:0007669"/>
    <property type="project" value="UniProtKB-KW"/>
</dbReference>
<dbReference type="Pfam" id="PF00012">
    <property type="entry name" value="HSP70"/>
    <property type="match status" value="1"/>
</dbReference>
<keyword evidence="7" id="KW-0539">Nucleus</keyword>
<dbReference type="STRING" id="139420.A0A371DI58"/>
<keyword evidence="6" id="KW-0804">Transcription</keyword>
<evidence type="ECO:0000313" key="12">
    <source>
        <dbReference type="Proteomes" id="UP000256964"/>
    </source>
</evidence>
<dbReference type="InterPro" id="IPR029048">
    <property type="entry name" value="HSP70_C_sf"/>
</dbReference>
<gene>
    <name evidence="11" type="ORF">OH76DRAFT_1345445</name>
</gene>
<comment type="subunit">
    <text evidence="8">Interacts with transcription factor HSF1 on chromatin.</text>
</comment>
<protein>
    <recommendedName>
        <fullName evidence="9">Transcriptional coregulator SSA1</fullName>
    </recommendedName>
</protein>
<evidence type="ECO:0000256" key="2">
    <source>
        <dbReference type="ARBA" id="ARBA00022741"/>
    </source>
</evidence>
<dbReference type="PROSITE" id="PS01036">
    <property type="entry name" value="HSP70_3"/>
    <property type="match status" value="1"/>
</dbReference>
<dbReference type="SUPFAM" id="SSF100934">
    <property type="entry name" value="Heat shock protein 70kD (HSP70), C-terminal subdomain"/>
    <property type="match status" value="1"/>
</dbReference>
<proteinExistence type="inferred from homology"/>
<dbReference type="PRINTS" id="PR00301">
    <property type="entry name" value="HEATSHOCK70"/>
</dbReference>
<dbReference type="InterPro" id="IPR018181">
    <property type="entry name" value="Heat_shock_70_CS"/>
</dbReference>
<dbReference type="SUPFAM" id="SSF53067">
    <property type="entry name" value="Actin-like ATPase domain"/>
    <property type="match status" value="2"/>
</dbReference>
<dbReference type="FunFam" id="3.30.30.30:FF:000001">
    <property type="entry name" value="heat shock 70 kDa protein-like"/>
    <property type="match status" value="1"/>
</dbReference>
<dbReference type="InterPro" id="IPR029047">
    <property type="entry name" value="HSP70_peptide-bd_sf"/>
</dbReference>
<accession>A0A371DI58</accession>
<dbReference type="Gene3D" id="1.20.1270.10">
    <property type="match status" value="1"/>
</dbReference>
<comment type="similarity">
    <text evidence="10">Belongs to the heat shock protein 70 family.</text>
</comment>
<dbReference type="FunFam" id="3.30.420.40:FF:000026">
    <property type="entry name" value="Heat shock protein 70"/>
    <property type="match status" value="1"/>
</dbReference>
<dbReference type="PROSITE" id="PS00329">
    <property type="entry name" value="HSP70_2"/>
    <property type="match status" value="1"/>
</dbReference>